<dbReference type="STRING" id="644282.Deba_1595"/>
<dbReference type="InterPro" id="IPR027417">
    <property type="entry name" value="P-loop_NTPase"/>
</dbReference>
<gene>
    <name evidence="3" type="ordered locus">Deba_1595</name>
</gene>
<reference evidence="3 4" key="1">
    <citation type="journal article" date="2010" name="Stand. Genomic Sci.">
        <title>Complete genome sequence of Desulfarculus baarsii type strain (2st14).</title>
        <authorList>
            <person name="Sun H."/>
            <person name="Spring S."/>
            <person name="Lapidus A."/>
            <person name="Davenport K."/>
            <person name="Del Rio T.G."/>
            <person name="Tice H."/>
            <person name="Nolan M."/>
            <person name="Copeland A."/>
            <person name="Cheng J.F."/>
            <person name="Lucas S."/>
            <person name="Tapia R."/>
            <person name="Goodwin L."/>
            <person name="Pitluck S."/>
            <person name="Ivanova N."/>
            <person name="Pagani I."/>
            <person name="Mavromatis K."/>
            <person name="Ovchinnikova G."/>
            <person name="Pati A."/>
            <person name="Chen A."/>
            <person name="Palaniappan K."/>
            <person name="Hauser L."/>
            <person name="Chang Y.J."/>
            <person name="Jeffries C.D."/>
            <person name="Detter J.C."/>
            <person name="Han C."/>
            <person name="Rohde M."/>
            <person name="Brambilla E."/>
            <person name="Goker M."/>
            <person name="Woyke T."/>
            <person name="Bristow J."/>
            <person name="Eisen J.A."/>
            <person name="Markowitz V."/>
            <person name="Hugenholtz P."/>
            <person name="Kyrpides N.C."/>
            <person name="Klenk H.P."/>
            <person name="Land M."/>
        </authorList>
    </citation>
    <scope>NUCLEOTIDE SEQUENCE [LARGE SCALE GENOMIC DNA]</scope>
    <source>
        <strain evidence="4">ATCC 33931 / DSM 2075 / LMG 7858 / VKM B-1802 / 2st14</strain>
    </source>
</reference>
<dbReference type="Gene3D" id="3.40.50.300">
    <property type="entry name" value="P-loop containing nucleotide triphosphate hydrolases"/>
    <property type="match status" value="1"/>
</dbReference>
<evidence type="ECO:0000259" key="2">
    <source>
        <dbReference type="Pfam" id="PF17289"/>
    </source>
</evidence>
<dbReference type="Gene3D" id="3.30.420.240">
    <property type="match status" value="1"/>
</dbReference>
<dbReference type="HOGENOM" id="CLU_030701_1_0_7"/>
<protein>
    <recommendedName>
        <fullName evidence="2">Terminase large subunit gp17-like C-terminal domain-containing protein</fullName>
    </recommendedName>
</protein>
<evidence type="ECO:0000256" key="1">
    <source>
        <dbReference type="ARBA" id="ARBA00022612"/>
    </source>
</evidence>
<dbReference type="RefSeq" id="WP_013258416.1">
    <property type="nucleotide sequence ID" value="NC_014365.1"/>
</dbReference>
<dbReference type="eggNOG" id="COG4373">
    <property type="taxonomic scope" value="Bacteria"/>
</dbReference>
<evidence type="ECO:0000313" key="4">
    <source>
        <dbReference type="Proteomes" id="UP000009047"/>
    </source>
</evidence>
<dbReference type="AlphaFoldDB" id="E1QHC0"/>
<dbReference type="Pfam" id="PF03237">
    <property type="entry name" value="Terminase_6N"/>
    <property type="match status" value="1"/>
</dbReference>
<dbReference type="KEGG" id="dbr:Deba_1595"/>
<dbReference type="Pfam" id="PF17289">
    <property type="entry name" value="Terminase_6C"/>
    <property type="match status" value="1"/>
</dbReference>
<accession>E1QHC0</accession>
<proteinExistence type="predicted"/>
<dbReference type="EMBL" id="CP002085">
    <property type="protein sequence ID" value="ADK84963.1"/>
    <property type="molecule type" value="Genomic_DNA"/>
</dbReference>
<keyword evidence="1" id="KW-1188">Viral release from host cell</keyword>
<keyword evidence="4" id="KW-1185">Reference proteome</keyword>
<organism evidence="3 4">
    <name type="scientific">Desulfarculus baarsii (strain ATCC 33931 / DSM 2075 / LMG 7858 / VKM B-1802 / 2st14)</name>
    <dbReference type="NCBI Taxonomy" id="644282"/>
    <lineage>
        <taxon>Bacteria</taxon>
        <taxon>Pseudomonadati</taxon>
        <taxon>Thermodesulfobacteriota</taxon>
        <taxon>Desulfarculia</taxon>
        <taxon>Desulfarculales</taxon>
        <taxon>Desulfarculaceae</taxon>
        <taxon>Desulfarculus</taxon>
    </lineage>
</organism>
<dbReference type="InterPro" id="IPR035421">
    <property type="entry name" value="Terminase_6C"/>
</dbReference>
<dbReference type="Proteomes" id="UP000009047">
    <property type="component" value="Chromosome"/>
</dbReference>
<sequence length="443" mass="48995">MGYFLPYQQKWLADDSRLKIAEKSRRIGFTYVQAYEDVRDACRADGALDVWFSSADESAAKEYIRYCGQWARLLNVAAQDLGEVALDGDGDVKALVIEFASGKRIHGLSSNPAAFRSKGGKLVLDEFAFHQDPEALWKAAAPIITWGYPARVISTYNGKGNRYARMVADARRGNKWALHTVTIEDAVAQGLVDRVMGRPATPEEVAAFLADCRDIAGDEETYQQEYMCQPVDEATAWLTWELIAKAQHPDAGRPELYAGGPAFVGMDIGRRRDLSVIWVVEQVGDVFWTREVISLKNASFARQDAALDGVLARYKVARACLDQTGIGEKPVEDAKTRHGGHLVEGVIFTAQAKQALATTGKQLFEDGRLRIPEARAIRDSHHAVRKIATAAGNPRFDADRSEAGHADEFWAHMLALHAAADPAEPWQTATVARDYLQRLTKGY</sequence>
<feature type="domain" description="Terminase large subunit gp17-like C-terminal" evidence="2">
    <location>
        <begin position="264"/>
        <end position="418"/>
    </location>
</feature>
<evidence type="ECO:0000313" key="3">
    <source>
        <dbReference type="EMBL" id="ADK84963.1"/>
    </source>
</evidence>
<name>E1QHC0_DESB2</name>
<dbReference type="OrthoDB" id="9801658at2"/>